<dbReference type="STRING" id="1246995.AFR_36075"/>
<protein>
    <recommendedName>
        <fullName evidence="4">DUF998 domain-containing protein</fullName>
    </recommendedName>
</protein>
<evidence type="ECO:0000313" key="3">
    <source>
        <dbReference type="Proteomes" id="UP000017746"/>
    </source>
</evidence>
<feature type="transmembrane region" description="Helical" evidence="1">
    <location>
        <begin position="32"/>
        <end position="50"/>
    </location>
</feature>
<feature type="transmembrane region" description="Helical" evidence="1">
    <location>
        <begin position="128"/>
        <end position="149"/>
    </location>
</feature>
<keyword evidence="1" id="KW-0472">Membrane</keyword>
<evidence type="ECO:0000313" key="2">
    <source>
        <dbReference type="EMBL" id="AGZ45471.1"/>
    </source>
</evidence>
<accession>U5WBY6</accession>
<evidence type="ECO:0008006" key="4">
    <source>
        <dbReference type="Google" id="ProtNLM"/>
    </source>
</evidence>
<name>U5WBY6_9ACTN</name>
<organism evidence="2 3">
    <name type="scientific">Actinoplanes friuliensis DSM 7358</name>
    <dbReference type="NCBI Taxonomy" id="1246995"/>
    <lineage>
        <taxon>Bacteria</taxon>
        <taxon>Bacillati</taxon>
        <taxon>Actinomycetota</taxon>
        <taxon>Actinomycetes</taxon>
        <taxon>Micromonosporales</taxon>
        <taxon>Micromonosporaceae</taxon>
        <taxon>Actinoplanes</taxon>
    </lineage>
</organism>
<dbReference type="KEGG" id="afs:AFR_36075"/>
<feature type="transmembrane region" description="Helical" evidence="1">
    <location>
        <begin position="161"/>
        <end position="179"/>
    </location>
</feature>
<feature type="transmembrane region" description="Helical" evidence="1">
    <location>
        <begin position="95"/>
        <end position="116"/>
    </location>
</feature>
<keyword evidence="1" id="KW-1133">Transmembrane helix</keyword>
<dbReference type="InterPro" id="IPR009339">
    <property type="entry name" value="DUF998"/>
</dbReference>
<sequence length="208" mass="21380">MVMLVALVAAPGPWLQGYVSEAGTAGMQFAAPYRYGLVVLACGVALIGLAVRPWSGLLTLLLSGSAVFAATSGVVPCSNQCPLPPYEPTTVNDVVHTAASIAGLLILAGAMVLVAFSSSFRPATRRLSVVAAALLVPLGAALGLTMLLIGRGPLGAVLERIALLVAVSWLVGLSLLTLLRSSVKVKPWIRHQSLSNTGSPRSRSGSRS</sequence>
<dbReference type="AlphaFoldDB" id="U5WBY6"/>
<reference evidence="2 3" key="1">
    <citation type="journal article" date="2014" name="J. Biotechnol.">
        <title>Complete genome sequence of the actinobacterium Actinoplanes friuliensis HAG 010964, producer of the lipopeptide antibiotic friulimycin.</title>
        <authorList>
            <person name="Ruckert C."/>
            <person name="Szczepanowski R."/>
            <person name="Albersmeier A."/>
            <person name="Goesmann A."/>
            <person name="Fischer N."/>
            <person name="Steinkamper A."/>
            <person name="Puhler A."/>
            <person name="Biener R."/>
            <person name="Schwartz D."/>
            <person name="Kalinowski J."/>
        </authorList>
    </citation>
    <scope>NUCLEOTIDE SEQUENCE [LARGE SCALE GENOMIC DNA]</scope>
    <source>
        <strain evidence="2 3">DSM 7358</strain>
    </source>
</reference>
<proteinExistence type="predicted"/>
<dbReference type="EMBL" id="CP006272">
    <property type="protein sequence ID" value="AGZ45471.1"/>
    <property type="molecule type" value="Genomic_DNA"/>
</dbReference>
<dbReference type="HOGENOM" id="CLU_093732_0_0_11"/>
<keyword evidence="3" id="KW-1185">Reference proteome</keyword>
<dbReference type="eggNOG" id="ENOG5032C5M">
    <property type="taxonomic scope" value="Bacteria"/>
</dbReference>
<dbReference type="Pfam" id="PF06197">
    <property type="entry name" value="DUF998"/>
    <property type="match status" value="1"/>
</dbReference>
<gene>
    <name evidence="2" type="ORF">AFR_36075</name>
</gene>
<evidence type="ECO:0000256" key="1">
    <source>
        <dbReference type="SAM" id="Phobius"/>
    </source>
</evidence>
<dbReference type="Proteomes" id="UP000017746">
    <property type="component" value="Chromosome"/>
</dbReference>
<keyword evidence="1" id="KW-0812">Transmembrane</keyword>